<keyword evidence="7 11" id="KW-0653">Protein transport</keyword>
<keyword evidence="10 11" id="KW-0675">Receptor</keyword>
<reference evidence="12 13" key="1">
    <citation type="journal article" date="2017" name="Nat. Commun.">
        <title>Genome assembly with in vitro proximity ligation data and whole-genome triplication in lettuce.</title>
        <authorList>
            <person name="Reyes-Chin-Wo S."/>
            <person name="Wang Z."/>
            <person name="Yang X."/>
            <person name="Kozik A."/>
            <person name="Arikit S."/>
            <person name="Song C."/>
            <person name="Xia L."/>
            <person name="Froenicke L."/>
            <person name="Lavelle D.O."/>
            <person name="Truco M.J."/>
            <person name="Xia R."/>
            <person name="Zhu S."/>
            <person name="Xu C."/>
            <person name="Xu H."/>
            <person name="Xu X."/>
            <person name="Cox K."/>
            <person name="Korf I."/>
            <person name="Meyers B.C."/>
            <person name="Michelmore R.W."/>
        </authorList>
    </citation>
    <scope>NUCLEOTIDE SEQUENCE [LARGE SCALE GENOMIC DNA]</scope>
    <source>
        <strain evidence="13">cv. Salinas</strain>
        <tissue evidence="12">Seedlings</tissue>
    </source>
</reference>
<keyword evidence="8 11" id="KW-1133">Transmembrane helix</keyword>
<dbReference type="InterPro" id="IPR000133">
    <property type="entry name" value="ER_ret_rcpt"/>
</dbReference>
<comment type="similarity">
    <text evidence="2 11">Belongs to the ERD2 family.</text>
</comment>
<dbReference type="GO" id="GO:0016192">
    <property type="term" value="P:vesicle-mediated transport"/>
    <property type="evidence" value="ECO:0007669"/>
    <property type="project" value="UniProtKB-KW"/>
</dbReference>
<evidence type="ECO:0000256" key="4">
    <source>
        <dbReference type="ARBA" id="ARBA00022692"/>
    </source>
</evidence>
<keyword evidence="9 11" id="KW-0472">Membrane</keyword>
<dbReference type="EMBL" id="NBSK02000005">
    <property type="protein sequence ID" value="KAJ0208463.1"/>
    <property type="molecule type" value="Genomic_DNA"/>
</dbReference>
<name>A0A9R1VPU1_LACSA</name>
<evidence type="ECO:0000256" key="10">
    <source>
        <dbReference type="ARBA" id="ARBA00023170"/>
    </source>
</evidence>
<keyword evidence="13" id="KW-1185">Reference proteome</keyword>
<dbReference type="GO" id="GO:0015031">
    <property type="term" value="P:protein transport"/>
    <property type="evidence" value="ECO:0007669"/>
    <property type="project" value="UniProtKB-KW"/>
</dbReference>
<evidence type="ECO:0000256" key="6">
    <source>
        <dbReference type="ARBA" id="ARBA00022892"/>
    </source>
</evidence>
<comment type="caution">
    <text evidence="12">The sequence shown here is derived from an EMBL/GenBank/DDBJ whole genome shotgun (WGS) entry which is preliminary data.</text>
</comment>
<keyword evidence="4 11" id="KW-0812">Transmembrane</keyword>
<dbReference type="AlphaFoldDB" id="A0A9R1VPU1"/>
<accession>A0A9R1VPU1</accession>
<evidence type="ECO:0000256" key="5">
    <source>
        <dbReference type="ARBA" id="ARBA00022824"/>
    </source>
</evidence>
<organism evidence="12 13">
    <name type="scientific">Lactuca sativa</name>
    <name type="common">Garden lettuce</name>
    <dbReference type="NCBI Taxonomy" id="4236"/>
    <lineage>
        <taxon>Eukaryota</taxon>
        <taxon>Viridiplantae</taxon>
        <taxon>Streptophyta</taxon>
        <taxon>Embryophyta</taxon>
        <taxon>Tracheophyta</taxon>
        <taxon>Spermatophyta</taxon>
        <taxon>Magnoliopsida</taxon>
        <taxon>eudicotyledons</taxon>
        <taxon>Gunneridae</taxon>
        <taxon>Pentapetalae</taxon>
        <taxon>asterids</taxon>
        <taxon>campanulids</taxon>
        <taxon>Asterales</taxon>
        <taxon>Asteraceae</taxon>
        <taxon>Cichorioideae</taxon>
        <taxon>Cichorieae</taxon>
        <taxon>Lactucinae</taxon>
        <taxon>Lactuca</taxon>
    </lineage>
</organism>
<dbReference type="GO" id="GO:0046923">
    <property type="term" value="F:ER retention sequence binding"/>
    <property type="evidence" value="ECO:0007669"/>
    <property type="project" value="InterPro"/>
</dbReference>
<comment type="subcellular location">
    <subcellularLocation>
        <location evidence="1 11">Endoplasmic reticulum membrane</location>
        <topology evidence="1 11">Multi-pass membrane protein</topology>
    </subcellularLocation>
</comment>
<dbReference type="Pfam" id="PF00810">
    <property type="entry name" value="ER_lumen_recept"/>
    <property type="match status" value="1"/>
</dbReference>
<keyword evidence="3 11" id="KW-0813">Transport</keyword>
<evidence type="ECO:0000256" key="11">
    <source>
        <dbReference type="RuleBase" id="RU000634"/>
    </source>
</evidence>
<dbReference type="Proteomes" id="UP000235145">
    <property type="component" value="Unassembled WGS sequence"/>
</dbReference>
<feature type="transmembrane region" description="Helical" evidence="11">
    <location>
        <begin position="131"/>
        <end position="150"/>
    </location>
</feature>
<evidence type="ECO:0000256" key="7">
    <source>
        <dbReference type="ARBA" id="ARBA00022927"/>
    </source>
</evidence>
<dbReference type="PRINTS" id="PR00660">
    <property type="entry name" value="ERLUMENR"/>
</dbReference>
<gene>
    <name evidence="12" type="ORF">LSAT_V11C500248260</name>
</gene>
<evidence type="ECO:0000256" key="9">
    <source>
        <dbReference type="ARBA" id="ARBA00023136"/>
    </source>
</evidence>
<evidence type="ECO:0000256" key="8">
    <source>
        <dbReference type="ARBA" id="ARBA00022989"/>
    </source>
</evidence>
<evidence type="ECO:0000256" key="2">
    <source>
        <dbReference type="ARBA" id="ARBA00010120"/>
    </source>
</evidence>
<keyword evidence="5 11" id="KW-0256">Endoplasmic reticulum</keyword>
<dbReference type="PROSITE" id="PS00952">
    <property type="entry name" value="ER_LUMEN_RECEPTOR_2"/>
    <property type="match status" value="1"/>
</dbReference>
<dbReference type="PANTHER" id="PTHR10585">
    <property type="entry name" value="ER LUMEN PROTEIN RETAINING RECEPTOR"/>
    <property type="match status" value="1"/>
</dbReference>
<dbReference type="GO" id="GO:0006621">
    <property type="term" value="P:protein retention in ER lumen"/>
    <property type="evidence" value="ECO:0007669"/>
    <property type="project" value="InterPro"/>
</dbReference>
<evidence type="ECO:0000313" key="12">
    <source>
        <dbReference type="EMBL" id="KAJ0208463.1"/>
    </source>
</evidence>
<dbReference type="GO" id="GO:0005789">
    <property type="term" value="C:endoplasmic reticulum membrane"/>
    <property type="evidence" value="ECO:0007669"/>
    <property type="project" value="UniProtKB-SubCell"/>
</dbReference>
<sequence>MNLCSKVVFENLKFVVAAKEHVVGRYNIGPKLGGNDLDVHGLFNENVKICWAFSIYLEAVAILPQLVLLQRRGNVDNLTGHTVHCIFSTGFVGISHSPISMNGYVTCFFGLIQTALYADFFYYYFIWYTTSIPILSVLSFTLSIIIITHAL</sequence>
<keyword evidence="6" id="KW-0931">ER-Golgi transport</keyword>
<proteinExistence type="inferred from homology"/>
<protein>
    <recommendedName>
        <fullName evidence="11">ER lumen protein-retaining receptor</fullName>
    </recommendedName>
</protein>
<evidence type="ECO:0000256" key="1">
    <source>
        <dbReference type="ARBA" id="ARBA00004477"/>
    </source>
</evidence>
<evidence type="ECO:0000256" key="3">
    <source>
        <dbReference type="ARBA" id="ARBA00022448"/>
    </source>
</evidence>
<evidence type="ECO:0000313" key="13">
    <source>
        <dbReference type="Proteomes" id="UP000235145"/>
    </source>
</evidence>
<comment type="caution">
    <text evidence="11">Lacks conserved residue(s) required for the propagation of feature annotation.</text>
</comment>